<dbReference type="PANTHER" id="PTHR36743:SF1">
    <property type="entry name" value="OS04G0495300 PROTEIN"/>
    <property type="match status" value="1"/>
</dbReference>
<accession>A0AAP0CXV6</accession>
<keyword evidence="1" id="KW-0472">Membrane</keyword>
<keyword evidence="1" id="KW-1133">Transmembrane helix</keyword>
<proteinExistence type="predicted"/>
<dbReference type="Proteomes" id="UP001408789">
    <property type="component" value="Unassembled WGS sequence"/>
</dbReference>
<gene>
    <name evidence="2" type="ORF">SSX86_019847</name>
</gene>
<comment type="caution">
    <text evidence="2">The sequence shown here is derived from an EMBL/GenBank/DDBJ whole genome shotgun (WGS) entry which is preliminary data.</text>
</comment>
<evidence type="ECO:0000313" key="2">
    <source>
        <dbReference type="EMBL" id="KAK9062658.1"/>
    </source>
</evidence>
<dbReference type="EMBL" id="JBCNJP010000019">
    <property type="protein sequence ID" value="KAK9062658.1"/>
    <property type="molecule type" value="Genomic_DNA"/>
</dbReference>
<keyword evidence="1" id="KW-0812">Transmembrane</keyword>
<organism evidence="2 3">
    <name type="scientific">Deinandra increscens subsp. villosa</name>
    <dbReference type="NCBI Taxonomy" id="3103831"/>
    <lineage>
        <taxon>Eukaryota</taxon>
        <taxon>Viridiplantae</taxon>
        <taxon>Streptophyta</taxon>
        <taxon>Embryophyta</taxon>
        <taxon>Tracheophyta</taxon>
        <taxon>Spermatophyta</taxon>
        <taxon>Magnoliopsida</taxon>
        <taxon>eudicotyledons</taxon>
        <taxon>Gunneridae</taxon>
        <taxon>Pentapetalae</taxon>
        <taxon>asterids</taxon>
        <taxon>campanulids</taxon>
        <taxon>Asterales</taxon>
        <taxon>Asteraceae</taxon>
        <taxon>Asteroideae</taxon>
        <taxon>Heliantheae alliance</taxon>
        <taxon>Madieae</taxon>
        <taxon>Madiinae</taxon>
        <taxon>Deinandra</taxon>
    </lineage>
</organism>
<reference evidence="2 3" key="1">
    <citation type="submission" date="2024-04" db="EMBL/GenBank/DDBJ databases">
        <title>The reference genome of an endangered Asteraceae, Deinandra increscens subsp. villosa, native to the Central Coast of California.</title>
        <authorList>
            <person name="Guilliams M."/>
            <person name="Hasenstab-Lehman K."/>
            <person name="Meyer R."/>
            <person name="Mcevoy S."/>
        </authorList>
    </citation>
    <scope>NUCLEOTIDE SEQUENCE [LARGE SCALE GENOMIC DNA]</scope>
    <source>
        <tissue evidence="2">Leaf</tissue>
    </source>
</reference>
<name>A0AAP0CXV6_9ASTR</name>
<dbReference type="PANTHER" id="PTHR36743">
    <property type="entry name" value="OS04G0495300 PROTEIN"/>
    <property type="match status" value="1"/>
</dbReference>
<feature type="transmembrane region" description="Helical" evidence="1">
    <location>
        <begin position="146"/>
        <end position="166"/>
    </location>
</feature>
<evidence type="ECO:0000313" key="3">
    <source>
        <dbReference type="Proteomes" id="UP001408789"/>
    </source>
</evidence>
<evidence type="ECO:0000256" key="1">
    <source>
        <dbReference type="SAM" id="Phobius"/>
    </source>
</evidence>
<sequence>MGLSSSKLVAGKLQASSDFNSACDTVFQQSLSLAQQAFPGVPRYQVASASDRLYQTLSDLHLPLIDKWVNSPPTRSQIDHALQRSLPEDEGDSIVTLGDSEFKKFAVDLYTDAIVSNARKDVMVKVPLGVAGIAGVGMVTRSGAEVVATVIGVYAVGVATSVYLSFGG</sequence>
<protein>
    <submittedName>
        <fullName evidence="2">Uncharacterized protein</fullName>
    </submittedName>
</protein>
<keyword evidence="3" id="KW-1185">Reference proteome</keyword>
<dbReference type="AlphaFoldDB" id="A0AAP0CXV6"/>